<reference evidence="1" key="1">
    <citation type="submission" date="2023-04" db="EMBL/GenBank/DDBJ databases">
        <title>Ambrosiozyma monospora NBRC 10751.</title>
        <authorList>
            <person name="Ichikawa N."/>
            <person name="Sato H."/>
            <person name="Tonouchi N."/>
        </authorList>
    </citation>
    <scope>NUCLEOTIDE SEQUENCE</scope>
    <source>
        <strain evidence="1">NBRC 10751</strain>
    </source>
</reference>
<dbReference type="Proteomes" id="UP001165064">
    <property type="component" value="Unassembled WGS sequence"/>
</dbReference>
<name>A0ACB5TDF7_AMBMO</name>
<organism evidence="1 2">
    <name type="scientific">Ambrosiozyma monospora</name>
    <name type="common">Yeast</name>
    <name type="synonym">Endomycopsis monosporus</name>
    <dbReference type="NCBI Taxonomy" id="43982"/>
    <lineage>
        <taxon>Eukaryota</taxon>
        <taxon>Fungi</taxon>
        <taxon>Dikarya</taxon>
        <taxon>Ascomycota</taxon>
        <taxon>Saccharomycotina</taxon>
        <taxon>Pichiomycetes</taxon>
        <taxon>Pichiales</taxon>
        <taxon>Pichiaceae</taxon>
        <taxon>Ambrosiozyma</taxon>
    </lineage>
</organism>
<comment type="caution">
    <text evidence="1">The sequence shown here is derived from an EMBL/GenBank/DDBJ whole genome shotgun (WGS) entry which is preliminary data.</text>
</comment>
<sequence length="244" mass="28230">MSFDGLLDELIELITRLATLSRCPPQSLKASDLQSIRNSWQCILGIDPESFKWRQYSHFQIQVSTKFDQLDYNFLQSNSKINTKKTDYKSLHIPDTILHTLGHIAVTDTLIQEIDDYSIRHDQTVSQQLTILNKIRNVLLDHQNIASRLSSVDHFLSFLQECYRYEIKHQQKIGLLLDDTPSAPVNMKFDPGYTDALEFHCSDQSFEELYKQCLDALLTMINHDDSQDTIDKKVDKCSRIVLSC</sequence>
<keyword evidence="2" id="KW-1185">Reference proteome</keyword>
<evidence type="ECO:0000313" key="2">
    <source>
        <dbReference type="Proteomes" id="UP001165064"/>
    </source>
</evidence>
<accession>A0ACB5TDF7</accession>
<evidence type="ECO:0000313" key="1">
    <source>
        <dbReference type="EMBL" id="GME85063.1"/>
    </source>
</evidence>
<protein>
    <submittedName>
        <fullName evidence="1">Unnamed protein product</fullName>
    </submittedName>
</protein>
<dbReference type="EMBL" id="BSXS01006082">
    <property type="protein sequence ID" value="GME85063.1"/>
    <property type="molecule type" value="Genomic_DNA"/>
</dbReference>
<proteinExistence type="predicted"/>
<gene>
    <name evidence="1" type="ORF">Amon02_000733700</name>
</gene>